<dbReference type="AlphaFoldDB" id="L8JI94"/>
<accession>L8JI94</accession>
<name>L8JI94_9BACT</name>
<organism evidence="1 2">
    <name type="scientific">Fulvivirga imtechensis AK7</name>
    <dbReference type="NCBI Taxonomy" id="1237149"/>
    <lineage>
        <taxon>Bacteria</taxon>
        <taxon>Pseudomonadati</taxon>
        <taxon>Bacteroidota</taxon>
        <taxon>Cytophagia</taxon>
        <taxon>Cytophagales</taxon>
        <taxon>Fulvivirgaceae</taxon>
        <taxon>Fulvivirga</taxon>
    </lineage>
</organism>
<dbReference type="OrthoDB" id="1454095at2"/>
<keyword evidence="2" id="KW-1185">Reference proteome</keyword>
<comment type="caution">
    <text evidence="1">The sequence shown here is derived from an EMBL/GenBank/DDBJ whole genome shotgun (WGS) entry which is preliminary data.</text>
</comment>
<proteinExistence type="predicted"/>
<evidence type="ECO:0000313" key="2">
    <source>
        <dbReference type="Proteomes" id="UP000011135"/>
    </source>
</evidence>
<gene>
    <name evidence="1" type="ORF">C900_00221</name>
</gene>
<dbReference type="STRING" id="1237149.C900_00221"/>
<evidence type="ECO:0000313" key="1">
    <source>
        <dbReference type="EMBL" id="ELR68596.1"/>
    </source>
</evidence>
<dbReference type="Proteomes" id="UP000011135">
    <property type="component" value="Unassembled WGS sequence"/>
</dbReference>
<reference evidence="1 2" key="1">
    <citation type="submission" date="2012-12" db="EMBL/GenBank/DDBJ databases">
        <title>Genome assembly of Fulvivirga imtechensis AK7.</title>
        <authorList>
            <person name="Nupur N."/>
            <person name="Khatri I."/>
            <person name="Kumar R."/>
            <person name="Subramanian S."/>
            <person name="Pinnaka A."/>
        </authorList>
    </citation>
    <scope>NUCLEOTIDE SEQUENCE [LARGE SCALE GENOMIC DNA]</scope>
    <source>
        <strain evidence="1 2">AK7</strain>
    </source>
</reference>
<dbReference type="EMBL" id="AMZN01000105">
    <property type="protein sequence ID" value="ELR68596.1"/>
    <property type="molecule type" value="Genomic_DNA"/>
</dbReference>
<sequence>MRKVTVIIFSLVYLIACEGKKEQEVIKINDISEIDTTNTAIIVDEDGNILYQNPEFGFNGENIFIANSINDTVFYSIGEDSLGTNKKNRVFKYEYHRESFQIDIKDDSIQLGDEFIGYIAFEMNKNNKVIINGEDEDITITQGDFEQDSSLSFQPYEYRIVTQDTGVKEFKGKVFVDNEEYPFEYKYVVVAADSLDRIQE</sequence>
<dbReference type="RefSeq" id="WP_009583129.1">
    <property type="nucleotide sequence ID" value="NZ_AMZN01000105.1"/>
</dbReference>
<protein>
    <submittedName>
        <fullName evidence="1">Uncharacterized protein</fullName>
    </submittedName>
</protein>